<dbReference type="Proteomes" id="UP000546701">
    <property type="component" value="Unassembled WGS sequence"/>
</dbReference>
<reference evidence="1 2" key="1">
    <citation type="submission" date="2020-08" db="EMBL/GenBank/DDBJ databases">
        <title>Genomic Encyclopedia of Type Strains, Phase IV (KMG-IV): sequencing the most valuable type-strain genomes for metagenomic binning, comparative biology and taxonomic classification.</title>
        <authorList>
            <person name="Goeker M."/>
        </authorList>
    </citation>
    <scope>NUCLEOTIDE SEQUENCE [LARGE SCALE GENOMIC DNA]</scope>
    <source>
        <strain evidence="1 2">DSM 103336</strain>
    </source>
</reference>
<proteinExistence type="predicted"/>
<sequence>MFQSDRYHVILSTIGALLLSTTCVVAAVGPARAPADAAGATALRY</sequence>
<dbReference type="RefSeq" id="WP_157175539.1">
    <property type="nucleotide sequence ID" value="NZ_BMJP01000001.1"/>
</dbReference>
<organism evidence="1 2">
    <name type="scientific">Sphingomonas prati</name>
    <dbReference type="NCBI Taxonomy" id="1843237"/>
    <lineage>
        <taxon>Bacteria</taxon>
        <taxon>Pseudomonadati</taxon>
        <taxon>Pseudomonadota</taxon>
        <taxon>Alphaproteobacteria</taxon>
        <taxon>Sphingomonadales</taxon>
        <taxon>Sphingomonadaceae</taxon>
        <taxon>Sphingomonas</taxon>
    </lineage>
</organism>
<gene>
    <name evidence="1" type="ORF">FHS99_001882</name>
</gene>
<accession>A0A7W9BSN0</accession>
<dbReference type="EMBL" id="JACIJR010000004">
    <property type="protein sequence ID" value="MBB5729397.1"/>
    <property type="molecule type" value="Genomic_DNA"/>
</dbReference>
<comment type="caution">
    <text evidence="1">The sequence shown here is derived from an EMBL/GenBank/DDBJ whole genome shotgun (WGS) entry which is preliminary data.</text>
</comment>
<protein>
    <submittedName>
        <fullName evidence="1">Uncharacterized protein</fullName>
    </submittedName>
</protein>
<evidence type="ECO:0000313" key="1">
    <source>
        <dbReference type="EMBL" id="MBB5729397.1"/>
    </source>
</evidence>
<evidence type="ECO:0000313" key="2">
    <source>
        <dbReference type="Proteomes" id="UP000546701"/>
    </source>
</evidence>
<keyword evidence="2" id="KW-1185">Reference proteome</keyword>
<name>A0A7W9BSN0_9SPHN</name>
<dbReference type="AlphaFoldDB" id="A0A7W9BSN0"/>